<accession>A0A3M0A9L1</accession>
<keyword evidence="2" id="KW-1185">Reference proteome</keyword>
<evidence type="ECO:0000313" key="2">
    <source>
        <dbReference type="Proteomes" id="UP000267187"/>
    </source>
</evidence>
<dbReference type="InterPro" id="IPR014347">
    <property type="entry name" value="Tautomerase/MIF_sf"/>
</dbReference>
<dbReference type="Proteomes" id="UP000267187">
    <property type="component" value="Unassembled WGS sequence"/>
</dbReference>
<dbReference type="Gene3D" id="3.30.429.10">
    <property type="entry name" value="Macrophage Migration Inhibitory Factor"/>
    <property type="match status" value="1"/>
</dbReference>
<gene>
    <name evidence="1" type="ORF">DFR27_1552</name>
</gene>
<dbReference type="SUPFAM" id="SSF55331">
    <property type="entry name" value="Tautomerase/MIF"/>
    <property type="match status" value="1"/>
</dbReference>
<dbReference type="RefSeq" id="WP_121876869.1">
    <property type="nucleotide sequence ID" value="NZ_REFJ01000003.1"/>
</dbReference>
<dbReference type="AlphaFoldDB" id="A0A3M0A9L1"/>
<sequence length="109" mass="12333">MPHIRARGTTVDDVKTLSRITSAEISELCKCSVSDLSWEVTQTQFIVDGAPDGGYPIVEFLWFDRGQEVKNKIARILDEALKQRGYSGDRAIIFSEVDQTNYFECGNHF</sequence>
<proteinExistence type="predicted"/>
<organism evidence="1 2">
    <name type="scientific">Umboniibacter marinipuniceus</name>
    <dbReference type="NCBI Taxonomy" id="569599"/>
    <lineage>
        <taxon>Bacteria</taxon>
        <taxon>Pseudomonadati</taxon>
        <taxon>Pseudomonadota</taxon>
        <taxon>Gammaproteobacteria</taxon>
        <taxon>Cellvibrionales</taxon>
        <taxon>Cellvibrionaceae</taxon>
        <taxon>Umboniibacter</taxon>
    </lineage>
</organism>
<dbReference type="Pfam" id="PF08921">
    <property type="entry name" value="DUF1904"/>
    <property type="match status" value="1"/>
</dbReference>
<protein>
    <submittedName>
        <fullName evidence="1">Uncharacterized protein DUF1904</fullName>
    </submittedName>
</protein>
<dbReference type="EMBL" id="REFJ01000003">
    <property type="protein sequence ID" value="RMA80189.1"/>
    <property type="molecule type" value="Genomic_DNA"/>
</dbReference>
<dbReference type="InterPro" id="IPR015017">
    <property type="entry name" value="DUF1904"/>
</dbReference>
<comment type="caution">
    <text evidence="1">The sequence shown here is derived from an EMBL/GenBank/DDBJ whole genome shotgun (WGS) entry which is preliminary data.</text>
</comment>
<name>A0A3M0A9L1_9GAMM</name>
<evidence type="ECO:0000313" key="1">
    <source>
        <dbReference type="EMBL" id="RMA80189.1"/>
    </source>
</evidence>
<reference evidence="1 2" key="1">
    <citation type="submission" date="2018-10" db="EMBL/GenBank/DDBJ databases">
        <title>Genomic Encyclopedia of Type Strains, Phase IV (KMG-IV): sequencing the most valuable type-strain genomes for metagenomic binning, comparative biology and taxonomic classification.</title>
        <authorList>
            <person name="Goeker M."/>
        </authorList>
    </citation>
    <scope>NUCLEOTIDE SEQUENCE [LARGE SCALE GENOMIC DNA]</scope>
    <source>
        <strain evidence="1 2">DSM 25080</strain>
    </source>
</reference>
<dbReference type="OrthoDB" id="5587545at2"/>